<evidence type="ECO:0000313" key="3">
    <source>
        <dbReference type="Proteomes" id="UP000248689"/>
    </source>
</evidence>
<dbReference type="AlphaFoldDB" id="A0A328C2B0"/>
<comment type="caution">
    <text evidence="2">The sequence shown here is derived from an EMBL/GenBank/DDBJ whole genome shotgun (WGS) entry which is preliminary data.</text>
</comment>
<gene>
    <name evidence="2" type="ORF">C5N92_00545</name>
</gene>
<proteinExistence type="predicted"/>
<dbReference type="RefSeq" id="WP_111748938.1">
    <property type="nucleotide sequence ID" value="NZ_PTPX01000001.1"/>
</dbReference>
<dbReference type="Proteomes" id="UP000248689">
    <property type="component" value="Unassembled WGS sequence"/>
</dbReference>
<keyword evidence="1" id="KW-0732">Signal</keyword>
<reference evidence="3" key="1">
    <citation type="submission" date="2018-02" db="EMBL/GenBank/DDBJ databases">
        <title>Glaesserella australis sp. nov., isolated from the lungs of pigs.</title>
        <authorList>
            <person name="Turni C."/>
            <person name="Christensen H."/>
        </authorList>
    </citation>
    <scope>NUCLEOTIDE SEQUENCE [LARGE SCALE GENOMIC DNA]</scope>
    <source>
        <strain evidence="3">HS4635</strain>
    </source>
</reference>
<dbReference type="OrthoDB" id="5680590at2"/>
<name>A0A328C2B0_9PAST</name>
<keyword evidence="3" id="KW-1185">Reference proteome</keyword>
<evidence type="ECO:0000256" key="1">
    <source>
        <dbReference type="SAM" id="SignalP"/>
    </source>
</evidence>
<feature type="chain" id="PRO_5016274770" evidence="1">
    <location>
        <begin position="20"/>
        <end position="144"/>
    </location>
</feature>
<protein>
    <submittedName>
        <fullName evidence="2">Uncharacterized protein</fullName>
    </submittedName>
</protein>
<organism evidence="2 3">
    <name type="scientific">Glaesserella australis</name>
    <dbReference type="NCBI Taxonomy" id="2094024"/>
    <lineage>
        <taxon>Bacteria</taxon>
        <taxon>Pseudomonadati</taxon>
        <taxon>Pseudomonadota</taxon>
        <taxon>Gammaproteobacteria</taxon>
        <taxon>Pasteurellales</taxon>
        <taxon>Pasteurellaceae</taxon>
        <taxon>Glaesserella</taxon>
    </lineage>
</organism>
<accession>A0A328C2B0</accession>
<dbReference type="EMBL" id="PTPX01000001">
    <property type="protein sequence ID" value="RAL19897.1"/>
    <property type="molecule type" value="Genomic_DNA"/>
</dbReference>
<feature type="signal peptide" evidence="1">
    <location>
        <begin position="1"/>
        <end position="19"/>
    </location>
</feature>
<evidence type="ECO:0000313" key="2">
    <source>
        <dbReference type="EMBL" id="RAL19897.1"/>
    </source>
</evidence>
<sequence>MKKLLLLLGIAVFSANATATSTLDQAKLNTVAKVYQTGNLYKYATPDFQKLLAKKAKYDKSTPCDDCVGHESWIDGPSAQDVPDSINPKFKLVKDKVYATFLFFDDKVTIKFSLDCNKNNQCLVSDFITAEGDSYKKSIMKYIR</sequence>